<proteinExistence type="predicted"/>
<evidence type="ECO:0000313" key="3">
    <source>
        <dbReference type="Proteomes" id="UP000520767"/>
    </source>
</evidence>
<dbReference type="Proteomes" id="UP000520767">
    <property type="component" value="Unassembled WGS sequence"/>
</dbReference>
<comment type="caution">
    <text evidence="2">The sequence shown here is derived from an EMBL/GenBank/DDBJ whole genome shotgun (WGS) entry which is preliminary data.</text>
</comment>
<evidence type="ECO:0000259" key="1">
    <source>
        <dbReference type="Pfam" id="PF00144"/>
    </source>
</evidence>
<name>A0A7W7VCE0_9PSEU</name>
<feature type="domain" description="Beta-lactamase-related" evidence="1">
    <location>
        <begin position="31"/>
        <end position="139"/>
    </location>
</feature>
<protein>
    <recommendedName>
        <fullName evidence="1">Beta-lactamase-related domain-containing protein</fullName>
    </recommendedName>
</protein>
<dbReference type="EMBL" id="JACHJQ010000002">
    <property type="protein sequence ID" value="MBB4905083.1"/>
    <property type="molecule type" value="Genomic_DNA"/>
</dbReference>
<sequence>MTGTLQAALDAVHREGPHPRMYEALFGLIDPPGDYSVYDMSWVGPTASLVSTTADLNRFFGMLFDGEIVDESTLEQMRRTVPVIAQNGQRIDYGLGLHPFHLPGLGVRWGNDGTIWGAGTTSMVHGTRRMTVAVNLIRWARPSPIDDALTALYQQAMSGDV</sequence>
<reference evidence="2 3" key="1">
    <citation type="submission" date="2020-08" db="EMBL/GenBank/DDBJ databases">
        <title>Genomic Encyclopedia of Type Strains, Phase III (KMG-III): the genomes of soil and plant-associated and newly described type strains.</title>
        <authorList>
            <person name="Whitman W."/>
        </authorList>
    </citation>
    <scope>NUCLEOTIDE SEQUENCE [LARGE SCALE GENOMIC DNA]</scope>
    <source>
        <strain evidence="2 3">CECT 8960</strain>
    </source>
</reference>
<dbReference type="InterPro" id="IPR001466">
    <property type="entry name" value="Beta-lactam-related"/>
</dbReference>
<dbReference type="Pfam" id="PF00144">
    <property type="entry name" value="Beta-lactamase"/>
    <property type="match status" value="1"/>
</dbReference>
<dbReference type="Gene3D" id="3.40.710.10">
    <property type="entry name" value="DD-peptidase/beta-lactamase superfamily"/>
    <property type="match status" value="1"/>
</dbReference>
<keyword evidence="3" id="KW-1185">Reference proteome</keyword>
<dbReference type="InterPro" id="IPR012338">
    <property type="entry name" value="Beta-lactam/transpept-like"/>
</dbReference>
<organism evidence="2 3">
    <name type="scientific">Actinophytocola algeriensis</name>
    <dbReference type="NCBI Taxonomy" id="1768010"/>
    <lineage>
        <taxon>Bacteria</taxon>
        <taxon>Bacillati</taxon>
        <taxon>Actinomycetota</taxon>
        <taxon>Actinomycetes</taxon>
        <taxon>Pseudonocardiales</taxon>
        <taxon>Pseudonocardiaceae</taxon>
    </lineage>
</organism>
<evidence type="ECO:0000313" key="2">
    <source>
        <dbReference type="EMBL" id="MBB4905083.1"/>
    </source>
</evidence>
<dbReference type="AlphaFoldDB" id="A0A7W7VCE0"/>
<gene>
    <name evidence="2" type="ORF">FHR82_001300</name>
</gene>
<accession>A0A7W7VCE0</accession>
<dbReference type="SUPFAM" id="SSF56601">
    <property type="entry name" value="beta-lactamase/transpeptidase-like"/>
    <property type="match status" value="1"/>
</dbReference>